<dbReference type="AlphaFoldDB" id="A0AAN8YGC6"/>
<protein>
    <submittedName>
        <fullName evidence="1">Uncharacterized protein</fullName>
    </submittedName>
</protein>
<evidence type="ECO:0000313" key="2">
    <source>
        <dbReference type="Proteomes" id="UP001371456"/>
    </source>
</evidence>
<keyword evidence="2" id="KW-1185">Reference proteome</keyword>
<dbReference type="EMBL" id="JBANQN010000004">
    <property type="protein sequence ID" value="KAK6791337.1"/>
    <property type="molecule type" value="Genomic_DNA"/>
</dbReference>
<organism evidence="1 2">
    <name type="scientific">Solanum bulbocastanum</name>
    <name type="common">Wild potato</name>
    <dbReference type="NCBI Taxonomy" id="147425"/>
    <lineage>
        <taxon>Eukaryota</taxon>
        <taxon>Viridiplantae</taxon>
        <taxon>Streptophyta</taxon>
        <taxon>Embryophyta</taxon>
        <taxon>Tracheophyta</taxon>
        <taxon>Spermatophyta</taxon>
        <taxon>Magnoliopsida</taxon>
        <taxon>eudicotyledons</taxon>
        <taxon>Gunneridae</taxon>
        <taxon>Pentapetalae</taxon>
        <taxon>asterids</taxon>
        <taxon>lamiids</taxon>
        <taxon>Solanales</taxon>
        <taxon>Solanaceae</taxon>
        <taxon>Solanoideae</taxon>
        <taxon>Solaneae</taxon>
        <taxon>Solanum</taxon>
    </lineage>
</organism>
<gene>
    <name evidence="1" type="ORF">RDI58_010418</name>
</gene>
<dbReference type="Proteomes" id="UP001371456">
    <property type="component" value="Unassembled WGS sequence"/>
</dbReference>
<sequence length="28" mass="2995">MITKLLLESAAAKEEDEGSSASLIFPFP</sequence>
<evidence type="ECO:0000313" key="1">
    <source>
        <dbReference type="EMBL" id="KAK6791337.1"/>
    </source>
</evidence>
<reference evidence="1 2" key="1">
    <citation type="submission" date="2024-02" db="EMBL/GenBank/DDBJ databases">
        <title>de novo genome assembly of Solanum bulbocastanum strain 11H21.</title>
        <authorList>
            <person name="Hosaka A.J."/>
        </authorList>
    </citation>
    <scope>NUCLEOTIDE SEQUENCE [LARGE SCALE GENOMIC DNA]</scope>
    <source>
        <tissue evidence="1">Young leaves</tissue>
    </source>
</reference>
<proteinExistence type="predicted"/>
<comment type="caution">
    <text evidence="1">The sequence shown here is derived from an EMBL/GenBank/DDBJ whole genome shotgun (WGS) entry which is preliminary data.</text>
</comment>
<accession>A0AAN8YGC6</accession>
<name>A0AAN8YGC6_SOLBU</name>